<dbReference type="PANTHER" id="PTHR11203">
    <property type="entry name" value="CLEAVAGE AND POLYADENYLATION SPECIFICITY FACTOR FAMILY MEMBER"/>
    <property type="match status" value="1"/>
</dbReference>
<proteinExistence type="predicted"/>
<keyword evidence="1" id="KW-0378">Hydrolase</keyword>
<gene>
    <name evidence="4" type="ORF">JQS73_06075</name>
</gene>
<dbReference type="InterPro" id="IPR036866">
    <property type="entry name" value="RibonucZ/Hydroxyglut_hydro"/>
</dbReference>
<sequence>MEIKFLGAASCVTGSCHLLKIKDKNILLDCGAYQGKDDEGDRNFSFKFDIKDIDCVILSHAHIDHSGRIPLLYKLGYRGKVISTKATADLCSIMLPDSGHILESEVEWKNRKRIRSGLSGLPPIEPLYTLKTAQMSTSLFEGYNYNEYIEIFPNLKIRFLDSGHLLGSAITELYITESDKEFKIVYSGDLGNTNLPILKDPVQVDYADCVLMETTYGNRVHDNINSQLKQLIHIIKDTFKRGGNVIIPSFAVGRTQEVIYALNKYVESNILKNIKVCVDSPLASEATKIFNEYTTDFDEDAQKLLIEGDNPLEFNGLYFTNSPQESMELNKIKTGAIIISASGMCEAGRIRHHLKHNLWRKECSIVFVGYQAEGTLGQKILSGAKKVKLFGEVIAVNAEIYNLPSLSGHADKNGLLNWLENFKEKPKEVILIHGEKGSRDYFKNLLIEKNYNTFCPNIGDIYSSEFKGQRKSVVKNKITNLLNSIEDIDSLNKEDLLNLIKKEIY</sequence>
<dbReference type="PANTHER" id="PTHR11203:SF37">
    <property type="entry name" value="INTEGRATOR COMPLEX SUBUNIT 11"/>
    <property type="match status" value="1"/>
</dbReference>
<dbReference type="CDD" id="cd16295">
    <property type="entry name" value="TTHA0252-CPSF-like_MBL-fold"/>
    <property type="match status" value="1"/>
</dbReference>
<dbReference type="Gene3D" id="3.60.15.10">
    <property type="entry name" value="Ribonuclease Z/Hydroxyacylglutathione hydrolase-like"/>
    <property type="match status" value="1"/>
</dbReference>
<dbReference type="Gene3D" id="3.40.50.10890">
    <property type="match status" value="1"/>
</dbReference>
<dbReference type="SMART" id="SM01027">
    <property type="entry name" value="Beta-Casp"/>
    <property type="match status" value="1"/>
</dbReference>
<dbReference type="RefSeq" id="WP_047403057.1">
    <property type="nucleotide sequence ID" value="NZ_CP069280.1"/>
</dbReference>
<dbReference type="Proteomes" id="UP000663464">
    <property type="component" value="Chromosome"/>
</dbReference>
<dbReference type="InterPro" id="IPR011108">
    <property type="entry name" value="RMMBL"/>
</dbReference>
<feature type="domain" description="Beta-Casp" evidence="3">
    <location>
        <begin position="255"/>
        <end position="380"/>
    </location>
</feature>
<evidence type="ECO:0000256" key="1">
    <source>
        <dbReference type="ARBA" id="ARBA00022801"/>
    </source>
</evidence>
<feature type="domain" description="Metallo-beta-lactamase" evidence="2">
    <location>
        <begin position="13"/>
        <end position="228"/>
    </location>
</feature>
<dbReference type="InterPro" id="IPR001279">
    <property type="entry name" value="Metallo-B-lactamas"/>
</dbReference>
<accession>A0ABD7CP44</accession>
<dbReference type="Pfam" id="PF00753">
    <property type="entry name" value="Lactamase_B"/>
    <property type="match status" value="1"/>
</dbReference>
<reference evidence="4 5" key="1">
    <citation type="journal article" date="2014" name="J. Infect. Dis.">
        <title>Molecular characterization of a novel botulinum neurotoxin type H gene.</title>
        <authorList>
            <person name="Dover N."/>
            <person name="Barash J.R."/>
            <person name="Hill K.K."/>
            <person name="Xie G."/>
            <person name="Arnon S.S."/>
        </authorList>
    </citation>
    <scope>NUCLEOTIDE SEQUENCE [LARGE SCALE GENOMIC DNA]</scope>
    <source>
        <strain evidence="4 5">IBCA10-7060</strain>
    </source>
</reference>
<protein>
    <submittedName>
        <fullName evidence="4">MBL fold metallo-hydrolase</fullName>
    </submittedName>
</protein>
<dbReference type="InterPro" id="IPR050698">
    <property type="entry name" value="MBL"/>
</dbReference>
<dbReference type="InterPro" id="IPR022712">
    <property type="entry name" value="Beta_Casp"/>
</dbReference>
<dbReference type="Pfam" id="PF07521">
    <property type="entry name" value="RMMBL"/>
    <property type="match status" value="1"/>
</dbReference>
<evidence type="ECO:0000259" key="3">
    <source>
        <dbReference type="SMART" id="SM01027"/>
    </source>
</evidence>
<dbReference type="PROSITE" id="PS51257">
    <property type="entry name" value="PROKAR_LIPOPROTEIN"/>
    <property type="match status" value="1"/>
</dbReference>
<evidence type="ECO:0000313" key="4">
    <source>
        <dbReference type="EMBL" id="QRI54666.1"/>
    </source>
</evidence>
<dbReference type="AlphaFoldDB" id="A0ABD7CP44"/>
<evidence type="ECO:0000259" key="2">
    <source>
        <dbReference type="SMART" id="SM00849"/>
    </source>
</evidence>
<dbReference type="GO" id="GO:0016787">
    <property type="term" value="F:hydrolase activity"/>
    <property type="evidence" value="ECO:0007669"/>
    <property type="project" value="UniProtKB-KW"/>
</dbReference>
<dbReference type="EMBL" id="CP069280">
    <property type="protein sequence ID" value="QRI54666.1"/>
    <property type="molecule type" value="Genomic_DNA"/>
</dbReference>
<dbReference type="Pfam" id="PF10996">
    <property type="entry name" value="Beta-Casp"/>
    <property type="match status" value="1"/>
</dbReference>
<dbReference type="SMART" id="SM00849">
    <property type="entry name" value="Lactamase_B"/>
    <property type="match status" value="1"/>
</dbReference>
<evidence type="ECO:0000313" key="5">
    <source>
        <dbReference type="Proteomes" id="UP000663464"/>
    </source>
</evidence>
<dbReference type="SUPFAM" id="SSF56281">
    <property type="entry name" value="Metallo-hydrolase/oxidoreductase"/>
    <property type="match status" value="1"/>
</dbReference>
<organism evidence="4 5">
    <name type="scientific">Clostridium botulinum</name>
    <dbReference type="NCBI Taxonomy" id="1491"/>
    <lineage>
        <taxon>Bacteria</taxon>
        <taxon>Bacillati</taxon>
        <taxon>Bacillota</taxon>
        <taxon>Clostridia</taxon>
        <taxon>Eubacteriales</taxon>
        <taxon>Clostridiaceae</taxon>
        <taxon>Clostridium</taxon>
    </lineage>
</organism>
<name>A0ABD7CP44_CLOBO</name>